<evidence type="ECO:0000313" key="1">
    <source>
        <dbReference type="EMBL" id="MST83384.1"/>
    </source>
</evidence>
<dbReference type="PANTHER" id="PTHR36452:SF1">
    <property type="entry name" value="DUF2461 DOMAIN-CONTAINING PROTEIN"/>
    <property type="match status" value="1"/>
</dbReference>
<accession>A0A7K0KBT2</accession>
<keyword evidence="2" id="KW-1185">Reference proteome</keyword>
<proteinExistence type="predicted"/>
<dbReference type="Proteomes" id="UP000438914">
    <property type="component" value="Unassembled WGS sequence"/>
</dbReference>
<dbReference type="InterPro" id="IPR012808">
    <property type="entry name" value="CHP02453"/>
</dbReference>
<dbReference type="PANTHER" id="PTHR36452">
    <property type="entry name" value="CHROMOSOME 12, WHOLE GENOME SHOTGUN SEQUENCE"/>
    <property type="match status" value="1"/>
</dbReference>
<dbReference type="NCBIfam" id="TIGR02453">
    <property type="entry name" value="TIGR02453 family protein"/>
    <property type="match status" value="1"/>
</dbReference>
<dbReference type="EMBL" id="VUNG01000002">
    <property type="protein sequence ID" value="MST83384.1"/>
    <property type="molecule type" value="Genomic_DNA"/>
</dbReference>
<reference evidence="1 2" key="1">
    <citation type="submission" date="2019-08" db="EMBL/GenBank/DDBJ databases">
        <title>In-depth cultivation of the pig gut microbiome towards novel bacterial diversity and tailored functional studies.</title>
        <authorList>
            <person name="Wylensek D."/>
            <person name="Hitch T.C.A."/>
            <person name="Clavel T."/>
        </authorList>
    </citation>
    <scope>NUCLEOTIDE SEQUENCE [LARGE SCALE GENOMIC DNA]</scope>
    <source>
        <strain evidence="1 2">LKV-178-WT-2A</strain>
    </source>
</reference>
<dbReference type="AlphaFoldDB" id="A0A7K0KBT2"/>
<organism evidence="1 2">
    <name type="scientific">Hallella mizrahii</name>
    <dbReference type="NCBI Taxonomy" id="2606637"/>
    <lineage>
        <taxon>Bacteria</taxon>
        <taxon>Pseudomonadati</taxon>
        <taxon>Bacteroidota</taxon>
        <taxon>Bacteroidia</taxon>
        <taxon>Bacteroidales</taxon>
        <taxon>Prevotellaceae</taxon>
        <taxon>Hallella</taxon>
    </lineage>
</organism>
<protein>
    <submittedName>
        <fullName evidence="1">DUF2461 domain-containing protein</fullName>
    </submittedName>
</protein>
<dbReference type="PIRSF" id="PIRSF028451">
    <property type="entry name" value="UCP028451"/>
    <property type="match status" value="1"/>
</dbReference>
<sequence>MNTQLIFKFLKDVAANNNRPWFAEHKDQYLAAKADFEKGVEQAINALGAMDETVAHLTVKDCVYRFYRDTRFSPDKSPYKRHLGAYISAHGRKGLHAGYYIHLQPGHSLIAVGAYWLPTNILTSVRNEIMGNIEEWRHCVESGEFIHLFGYPNASEWSDDAPAPKGFGINCLKKAPKDFPKDYEFLSYLKMKDYCAWHCVPDDFFQGEHWTEQLVKIAKVAKPMMDFTNNVIDDYE</sequence>
<comment type="caution">
    <text evidence="1">The sequence shown here is derived from an EMBL/GenBank/DDBJ whole genome shotgun (WGS) entry which is preliminary data.</text>
</comment>
<dbReference type="InterPro" id="IPR015996">
    <property type="entry name" value="UCP028451"/>
</dbReference>
<evidence type="ECO:0000313" key="2">
    <source>
        <dbReference type="Proteomes" id="UP000438914"/>
    </source>
</evidence>
<gene>
    <name evidence="1" type="ORF">FYJ73_01565</name>
</gene>
<dbReference type="RefSeq" id="WP_154532938.1">
    <property type="nucleotide sequence ID" value="NZ_VUNG01000002.1"/>
</dbReference>
<dbReference type="Pfam" id="PF09365">
    <property type="entry name" value="DUF2461"/>
    <property type="match status" value="1"/>
</dbReference>
<name>A0A7K0KBT2_9BACT</name>